<dbReference type="OrthoDB" id="1914797at2"/>
<dbReference type="Proteomes" id="UP000184080">
    <property type="component" value="Unassembled WGS sequence"/>
</dbReference>
<proteinExistence type="predicted"/>
<name>A0A1M6J503_9CLOT</name>
<gene>
    <name evidence="1" type="ORF">SAMN05444401_2951</name>
</gene>
<dbReference type="RefSeq" id="WP_073008236.1">
    <property type="nucleotide sequence ID" value="NZ_FQZO01000005.1"/>
</dbReference>
<dbReference type="AlphaFoldDB" id="A0A1M6J503"/>
<evidence type="ECO:0000313" key="2">
    <source>
        <dbReference type="Proteomes" id="UP000184080"/>
    </source>
</evidence>
<accession>A0A1M6J503</accession>
<protein>
    <recommendedName>
        <fullName evidence="3">Immunity protein 30</fullName>
    </recommendedName>
</protein>
<reference evidence="1 2" key="1">
    <citation type="submission" date="2016-11" db="EMBL/GenBank/DDBJ databases">
        <authorList>
            <person name="Jaros S."/>
            <person name="Januszkiewicz K."/>
            <person name="Wedrychowicz H."/>
        </authorList>
    </citation>
    <scope>NUCLEOTIDE SEQUENCE [LARGE SCALE GENOMIC DNA]</scope>
    <source>
        <strain evidence="1 2">DSM 21864</strain>
    </source>
</reference>
<organism evidence="1 2">
    <name type="scientific">Clostridium amylolyticum</name>
    <dbReference type="NCBI Taxonomy" id="1121298"/>
    <lineage>
        <taxon>Bacteria</taxon>
        <taxon>Bacillati</taxon>
        <taxon>Bacillota</taxon>
        <taxon>Clostridia</taxon>
        <taxon>Eubacteriales</taxon>
        <taxon>Clostridiaceae</taxon>
        <taxon>Clostridium</taxon>
    </lineage>
</organism>
<evidence type="ECO:0008006" key="3">
    <source>
        <dbReference type="Google" id="ProtNLM"/>
    </source>
</evidence>
<sequence length="138" mass="16223">MYNELDELLLEETTVDSWYDDGFSIAQDILNQFSNGDWQELSNEVLKKDLDWQKKLVYCLDNQVIEEELNIICKLILIDDEELFEMCIDALRAFDNELGHSFIKKNPQIIIEVEKKINTAGNATKRVLEDFLRKFSIE</sequence>
<dbReference type="EMBL" id="FQZO01000005">
    <property type="protein sequence ID" value="SHJ41790.1"/>
    <property type="molecule type" value="Genomic_DNA"/>
</dbReference>
<evidence type="ECO:0000313" key="1">
    <source>
        <dbReference type="EMBL" id="SHJ41790.1"/>
    </source>
</evidence>
<keyword evidence="2" id="KW-1185">Reference proteome</keyword>